<comment type="caution">
    <text evidence="2">The sequence shown here is derived from an EMBL/GenBank/DDBJ whole genome shotgun (WGS) entry which is preliminary data.</text>
</comment>
<feature type="transmembrane region" description="Helical" evidence="1">
    <location>
        <begin position="41"/>
        <end position="58"/>
    </location>
</feature>
<keyword evidence="1" id="KW-0472">Membrane</keyword>
<evidence type="ECO:0000313" key="2">
    <source>
        <dbReference type="EMBL" id="MCY0389812.1"/>
    </source>
</evidence>
<dbReference type="RefSeq" id="WP_267849750.1">
    <property type="nucleotide sequence ID" value="NZ_JAPMXC010000013.1"/>
</dbReference>
<feature type="transmembrane region" description="Helical" evidence="1">
    <location>
        <begin position="138"/>
        <end position="157"/>
    </location>
</feature>
<accession>A0ABT3ZTM8</accession>
<keyword evidence="1" id="KW-0812">Transmembrane</keyword>
<dbReference type="InterPro" id="IPR049713">
    <property type="entry name" value="Pr6Pr-like"/>
</dbReference>
<protein>
    <submittedName>
        <fullName evidence="2">Pr6Pr family membrane protein</fullName>
    </submittedName>
</protein>
<keyword evidence="1" id="KW-1133">Transmembrane helix</keyword>
<dbReference type="EMBL" id="JAPMXC010000013">
    <property type="protein sequence ID" value="MCY0389812.1"/>
    <property type="molecule type" value="Genomic_DNA"/>
</dbReference>
<evidence type="ECO:0000256" key="1">
    <source>
        <dbReference type="SAM" id="Phobius"/>
    </source>
</evidence>
<keyword evidence="3" id="KW-1185">Reference proteome</keyword>
<organism evidence="2 3">
    <name type="scientific">Robbsia betulipollinis</name>
    <dbReference type="NCBI Taxonomy" id="2981849"/>
    <lineage>
        <taxon>Bacteria</taxon>
        <taxon>Pseudomonadati</taxon>
        <taxon>Pseudomonadota</taxon>
        <taxon>Betaproteobacteria</taxon>
        <taxon>Burkholderiales</taxon>
        <taxon>Burkholderiaceae</taxon>
        <taxon>Robbsia</taxon>
    </lineage>
</organism>
<feature type="transmembrane region" description="Helical" evidence="1">
    <location>
        <begin position="70"/>
        <end position="91"/>
    </location>
</feature>
<gene>
    <name evidence="2" type="ORF">OVY01_21980</name>
</gene>
<feature type="transmembrane region" description="Helical" evidence="1">
    <location>
        <begin position="111"/>
        <end position="131"/>
    </location>
</feature>
<evidence type="ECO:0000313" key="3">
    <source>
        <dbReference type="Proteomes" id="UP001082899"/>
    </source>
</evidence>
<dbReference type="NCBIfam" id="NF038065">
    <property type="entry name" value="Pr6Pr"/>
    <property type="match status" value="1"/>
</dbReference>
<dbReference type="Proteomes" id="UP001082899">
    <property type="component" value="Unassembled WGS sequence"/>
</dbReference>
<proteinExistence type="predicted"/>
<feature type="transmembrane region" description="Helical" evidence="1">
    <location>
        <begin position="177"/>
        <end position="198"/>
    </location>
</feature>
<sequence>MAALIAAVAWLAFSAQTILTIERTLARGLGLLDAFAWLSSYLTNLTVFVVAVGFTCLVSREDGRGRAARFVSRPPVVTAIVLYIVFVGLAYNVLLRGLWTPTGYRRLLNESLHSILPLLCAFYWVLFVPRFHLDLRKCLLWLVYPLAYLFITLWRGSRSDFYPYFFIDVAELGYPDVLFNAAMLVLAFLVLMGLFVLFNHRRRR</sequence>
<reference evidence="2" key="1">
    <citation type="submission" date="2022-11" db="EMBL/GenBank/DDBJ databases">
        <title>Robbsia betulipollinis sp. nov., isolated from pollen of birch (Betula pendula).</title>
        <authorList>
            <person name="Shi H."/>
            <person name="Ambika Manirajan B."/>
            <person name="Ratering S."/>
            <person name="Geissler-Plaum R."/>
            <person name="Schnell S."/>
        </authorList>
    </citation>
    <scope>NUCLEOTIDE SEQUENCE</scope>
    <source>
        <strain evidence="2">Bb-Pol-6</strain>
    </source>
</reference>
<name>A0ABT3ZTM8_9BURK</name>